<evidence type="ECO:0000256" key="8">
    <source>
        <dbReference type="RuleBase" id="RU362042"/>
    </source>
</evidence>
<dbReference type="PROSITE" id="PS00501">
    <property type="entry name" value="SPASE_I_1"/>
    <property type="match status" value="1"/>
</dbReference>
<dbReference type="PROSITE" id="PS00761">
    <property type="entry name" value="SPASE_I_3"/>
    <property type="match status" value="1"/>
</dbReference>
<evidence type="ECO:0000256" key="5">
    <source>
        <dbReference type="ARBA" id="ARBA00022670"/>
    </source>
</evidence>
<evidence type="ECO:0000256" key="7">
    <source>
        <dbReference type="PIRSR" id="PIRSR600223-1"/>
    </source>
</evidence>
<evidence type="ECO:0000256" key="6">
    <source>
        <dbReference type="ARBA" id="ARBA00022801"/>
    </source>
</evidence>
<dbReference type="GO" id="GO:0009003">
    <property type="term" value="F:signal peptidase activity"/>
    <property type="evidence" value="ECO:0007669"/>
    <property type="project" value="UniProtKB-EC"/>
</dbReference>
<keyword evidence="5 8" id="KW-0645">Protease</keyword>
<evidence type="ECO:0000256" key="2">
    <source>
        <dbReference type="ARBA" id="ARBA00004401"/>
    </source>
</evidence>
<feature type="active site" evidence="7">
    <location>
        <position position="87"/>
    </location>
</feature>
<proteinExistence type="inferred from homology"/>
<dbReference type="InterPro" id="IPR019533">
    <property type="entry name" value="Peptidase_S26"/>
</dbReference>
<dbReference type="InterPro" id="IPR000223">
    <property type="entry name" value="Pept_S26A_signal_pept_1"/>
</dbReference>
<dbReference type="PANTHER" id="PTHR43390:SF1">
    <property type="entry name" value="CHLOROPLAST PROCESSING PEPTIDASE"/>
    <property type="match status" value="1"/>
</dbReference>
<evidence type="ECO:0000313" key="11">
    <source>
        <dbReference type="Proteomes" id="UP000000664"/>
    </source>
</evidence>
<dbReference type="InterPro" id="IPR036286">
    <property type="entry name" value="LexA/Signal_pep-like_sf"/>
</dbReference>
<dbReference type="GO" id="GO:0004252">
    <property type="term" value="F:serine-type endopeptidase activity"/>
    <property type="evidence" value="ECO:0007669"/>
    <property type="project" value="InterPro"/>
</dbReference>
<dbReference type="PRINTS" id="PR00727">
    <property type="entry name" value="LEADERPTASE"/>
</dbReference>
<dbReference type="GO" id="GO:0006465">
    <property type="term" value="P:signal peptide processing"/>
    <property type="evidence" value="ECO:0007669"/>
    <property type="project" value="InterPro"/>
</dbReference>
<dbReference type="PANTHER" id="PTHR43390">
    <property type="entry name" value="SIGNAL PEPTIDASE I"/>
    <property type="match status" value="1"/>
</dbReference>
<keyword evidence="6 8" id="KW-0378">Hydrolase</keyword>
<evidence type="ECO:0000256" key="4">
    <source>
        <dbReference type="ARBA" id="ARBA00013208"/>
    </source>
</evidence>
<dbReference type="InterPro" id="IPR019756">
    <property type="entry name" value="Pept_S26A_signal_pept_1_Ser-AS"/>
</dbReference>
<protein>
    <recommendedName>
        <fullName evidence="4 8">Signal peptidase I</fullName>
        <ecNumber evidence="4 8">3.4.21.89</ecNumber>
    </recommendedName>
</protein>
<accession>A0A806A630</accession>
<evidence type="ECO:0000256" key="3">
    <source>
        <dbReference type="ARBA" id="ARBA00009370"/>
    </source>
</evidence>
<evidence type="ECO:0000259" key="9">
    <source>
        <dbReference type="Pfam" id="PF10502"/>
    </source>
</evidence>
<reference evidence="10 11" key="1">
    <citation type="journal article" date="2006" name="Proc. Natl. Acad. Sci. U.S.A.">
        <title>Comparative genomics of the lactic acid bacteria.</title>
        <authorList>
            <person name="Makarova K."/>
            <person name="Slesarev A."/>
            <person name="Wolf Y."/>
            <person name="Sorokin A."/>
            <person name="Mirkin B."/>
            <person name="Koonin E."/>
            <person name="Pavlov A."/>
            <person name="Pavlova N."/>
            <person name="Karamychev V."/>
            <person name="Polouchine N."/>
            <person name="Shakhova V."/>
            <person name="Grigoriev I."/>
            <person name="Lou Y."/>
            <person name="Rohksar D."/>
            <person name="Lucas S."/>
            <person name="Huang K."/>
            <person name="Goodstein D.M."/>
            <person name="Hawkins T."/>
            <person name="Plengvidhya V."/>
            <person name="Welker D."/>
            <person name="Hughes J."/>
            <person name="Goh Y."/>
            <person name="Benson A."/>
            <person name="Baldwin K."/>
            <person name="Lee J.H."/>
            <person name="Diaz-Muniz I."/>
            <person name="Dosti B."/>
            <person name="Smeianov V."/>
            <person name="Wechter W."/>
            <person name="Barabote R."/>
            <person name="Lorca G."/>
            <person name="Altermann E."/>
            <person name="Barrangou R."/>
            <person name="Ganesan B."/>
            <person name="Xie Y."/>
            <person name="Rawsthorne H."/>
            <person name="Tamir D."/>
            <person name="Parker C."/>
            <person name="Breidt F."/>
            <person name="Broadbent J."/>
            <person name="Hutkins R."/>
            <person name="O'Sullivan D."/>
            <person name="Steele J."/>
            <person name="Unlu G."/>
            <person name="Saier M."/>
            <person name="Klaenhammer T."/>
            <person name="Richardson P."/>
            <person name="Kozyavkin S."/>
            <person name="Weimer B."/>
            <person name="Mills D."/>
        </authorList>
    </citation>
    <scope>NUCLEOTIDE SEQUENCE [LARGE SCALE GENOMIC DNA]</scope>
    <source>
        <strain evidence="11">ATCC 33323 / DSM 20243 / BCRC 14619 / CIP 102991 / JCM 1131 / KCTC 3163 / NCIMB 11718 / NCTC 13722 / AM63</strain>
    </source>
</reference>
<dbReference type="CDD" id="cd06530">
    <property type="entry name" value="S26_SPase_I"/>
    <property type="match status" value="1"/>
</dbReference>
<dbReference type="InterPro" id="IPR019758">
    <property type="entry name" value="Pept_S26A_signal_pept_1_CS"/>
</dbReference>
<keyword evidence="8" id="KW-0812">Transmembrane</keyword>
<keyword evidence="8" id="KW-0472">Membrane</keyword>
<dbReference type="Proteomes" id="UP000000664">
    <property type="component" value="Chromosome"/>
</dbReference>
<dbReference type="AlphaFoldDB" id="A0A806A630"/>
<evidence type="ECO:0000256" key="1">
    <source>
        <dbReference type="ARBA" id="ARBA00000677"/>
    </source>
</evidence>
<dbReference type="EC" id="3.4.21.89" evidence="4 8"/>
<feature type="domain" description="Peptidase S26" evidence="9">
    <location>
        <begin position="19"/>
        <end position="208"/>
    </location>
</feature>
<comment type="subcellular location">
    <subcellularLocation>
        <location evidence="2">Cell membrane</location>
        <topology evidence="2">Single-pass type II membrane protein</topology>
    </subcellularLocation>
    <subcellularLocation>
        <location evidence="8">Membrane</location>
        <topology evidence="8">Single-pass type II membrane protein</topology>
    </subcellularLocation>
</comment>
<dbReference type="Gene3D" id="2.10.109.10">
    <property type="entry name" value="Umud Fragment, subunit A"/>
    <property type="match status" value="1"/>
</dbReference>
<dbReference type="GO" id="GO:0005886">
    <property type="term" value="C:plasma membrane"/>
    <property type="evidence" value="ECO:0007669"/>
    <property type="project" value="UniProtKB-SubCell"/>
</dbReference>
<comment type="catalytic activity">
    <reaction evidence="1 8">
        <text>Cleavage of hydrophobic, N-terminal signal or leader sequences from secreted and periplasmic proteins.</text>
        <dbReference type="EC" id="3.4.21.89"/>
    </reaction>
</comment>
<feature type="transmembrane region" description="Helical" evidence="8">
    <location>
        <begin position="12"/>
        <end position="34"/>
    </location>
</feature>
<dbReference type="Pfam" id="PF10502">
    <property type="entry name" value="Peptidase_S26"/>
    <property type="match status" value="1"/>
</dbReference>
<dbReference type="KEGG" id="lga:LGAS_0790"/>
<evidence type="ECO:0000313" key="10">
    <source>
        <dbReference type="EMBL" id="ABJ60181.1"/>
    </source>
</evidence>
<dbReference type="SUPFAM" id="SSF51306">
    <property type="entry name" value="LexA/Signal peptidase"/>
    <property type="match status" value="1"/>
</dbReference>
<name>A0A806A630_LACGA</name>
<comment type="similarity">
    <text evidence="3 8">Belongs to the peptidase S26 family.</text>
</comment>
<dbReference type="EMBL" id="CP000413">
    <property type="protein sequence ID" value="ABJ60181.1"/>
    <property type="molecule type" value="Genomic_DNA"/>
</dbReference>
<sequence length="216" mass="24683">MKKLKKQEQTESWGQWILQVLILVAIFFGIFFVLNKFVFANLTVSGISMQPTFENNDRVIALRHAKIKQGDIVIVDAPDEPGALYIKRVIGLPGDTVVSKNNQIYINGKKINQPWLKAGQKLIDNGEDGISGTKYTNTQNFTLSSLAKTQDYRQFYTSKQLKEMQKTNKVPANTYFVMGDHRSVSKDSRYIGTIPRSKIVGVVKMRYWPLNHITFY</sequence>
<feature type="active site" evidence="7">
    <location>
        <position position="48"/>
    </location>
</feature>
<gene>
    <name evidence="10" type="ordered locus">LGAS_0790</name>
</gene>
<keyword evidence="8" id="KW-1133">Transmembrane helix</keyword>
<dbReference type="NCBIfam" id="TIGR02227">
    <property type="entry name" value="sigpep_I_bact"/>
    <property type="match status" value="1"/>
</dbReference>
<organism evidence="10 11">
    <name type="scientific">Lactobacillus gasseri (strain ATCC 33323 / DSM 20243 / BCRC 14619 / CIP 102991 / JCM 1131 / KCTC 3163 / NCIMB 11718 / NCTC 13722 / AM63)</name>
    <dbReference type="NCBI Taxonomy" id="324831"/>
    <lineage>
        <taxon>Bacteria</taxon>
        <taxon>Bacillati</taxon>
        <taxon>Bacillota</taxon>
        <taxon>Bacilli</taxon>
        <taxon>Lactobacillales</taxon>
        <taxon>Lactobacillaceae</taxon>
        <taxon>Lactobacillus</taxon>
    </lineage>
</organism>